<name>A0A517M2G7_9BACT</name>
<organism evidence="1 2">
    <name type="scientific">Rosistilla ulvae</name>
    <dbReference type="NCBI Taxonomy" id="1930277"/>
    <lineage>
        <taxon>Bacteria</taxon>
        <taxon>Pseudomonadati</taxon>
        <taxon>Planctomycetota</taxon>
        <taxon>Planctomycetia</taxon>
        <taxon>Pirellulales</taxon>
        <taxon>Pirellulaceae</taxon>
        <taxon>Rosistilla</taxon>
    </lineage>
</organism>
<evidence type="ECO:0000313" key="2">
    <source>
        <dbReference type="Proteomes" id="UP000319557"/>
    </source>
</evidence>
<protein>
    <submittedName>
        <fullName evidence="1">Uncharacterized protein</fullName>
    </submittedName>
</protein>
<dbReference type="Proteomes" id="UP000319557">
    <property type="component" value="Chromosome"/>
</dbReference>
<dbReference type="EMBL" id="CP036261">
    <property type="protein sequence ID" value="QDS89066.1"/>
    <property type="molecule type" value="Genomic_DNA"/>
</dbReference>
<evidence type="ECO:0000313" key="1">
    <source>
        <dbReference type="EMBL" id="QDS89066.1"/>
    </source>
</evidence>
<keyword evidence="2" id="KW-1185">Reference proteome</keyword>
<dbReference type="AlphaFoldDB" id="A0A517M2G7"/>
<accession>A0A517M2G7</accession>
<reference evidence="1 2" key="1">
    <citation type="submission" date="2019-02" db="EMBL/GenBank/DDBJ databases">
        <title>Deep-cultivation of Planctomycetes and their phenomic and genomic characterization uncovers novel biology.</title>
        <authorList>
            <person name="Wiegand S."/>
            <person name="Jogler M."/>
            <person name="Boedeker C."/>
            <person name="Pinto D."/>
            <person name="Vollmers J."/>
            <person name="Rivas-Marin E."/>
            <person name="Kohn T."/>
            <person name="Peeters S.H."/>
            <person name="Heuer A."/>
            <person name="Rast P."/>
            <person name="Oberbeckmann S."/>
            <person name="Bunk B."/>
            <person name="Jeske O."/>
            <person name="Meyerdierks A."/>
            <person name="Storesund J.E."/>
            <person name="Kallscheuer N."/>
            <person name="Luecker S."/>
            <person name="Lage O.M."/>
            <person name="Pohl T."/>
            <person name="Merkel B.J."/>
            <person name="Hornburger P."/>
            <person name="Mueller R.-W."/>
            <person name="Bruemmer F."/>
            <person name="Labrenz M."/>
            <person name="Spormann A.M."/>
            <person name="Op den Camp H."/>
            <person name="Overmann J."/>
            <person name="Amann R."/>
            <person name="Jetten M.S.M."/>
            <person name="Mascher T."/>
            <person name="Medema M.H."/>
            <person name="Devos D.P."/>
            <person name="Kaster A.-K."/>
            <person name="Ovreas L."/>
            <person name="Rohde M."/>
            <person name="Galperin M.Y."/>
            <person name="Jogler C."/>
        </authorList>
    </citation>
    <scope>NUCLEOTIDE SEQUENCE [LARGE SCALE GENOMIC DNA]</scope>
    <source>
        <strain evidence="1 2">EC9</strain>
    </source>
</reference>
<gene>
    <name evidence="1" type="ORF">EC9_32630</name>
</gene>
<sequence length="47" mass="5083">MPLAPPLVMYNIIKIGASMRSGGGDIREQPQTLSLHPKVIVKKQVGL</sequence>
<proteinExistence type="predicted"/>
<dbReference type="KEGG" id="ruv:EC9_32630"/>